<feature type="compositionally biased region" description="Low complexity" evidence="1">
    <location>
        <begin position="51"/>
        <end position="74"/>
    </location>
</feature>
<gene>
    <name evidence="4" type="ORF">SAMN05216276_104646</name>
</gene>
<name>A0A239MX65_9ACTN</name>
<reference evidence="4 5" key="1">
    <citation type="submission" date="2017-06" db="EMBL/GenBank/DDBJ databases">
        <authorList>
            <person name="Kim H.J."/>
            <person name="Triplett B.A."/>
        </authorList>
    </citation>
    <scope>NUCLEOTIDE SEQUENCE [LARGE SCALE GENOMIC DNA]</scope>
    <source>
        <strain evidence="4 5">CGMCC 4.2132</strain>
    </source>
</reference>
<evidence type="ECO:0000259" key="3">
    <source>
        <dbReference type="PROSITE" id="PS50022"/>
    </source>
</evidence>
<dbReference type="InterPro" id="IPR008979">
    <property type="entry name" value="Galactose-bd-like_sf"/>
</dbReference>
<protein>
    <submittedName>
        <fullName evidence="4">F5/8 type C domain-containing protein</fullName>
    </submittedName>
</protein>
<evidence type="ECO:0000313" key="4">
    <source>
        <dbReference type="EMBL" id="SNT46449.1"/>
    </source>
</evidence>
<evidence type="ECO:0000313" key="5">
    <source>
        <dbReference type="Proteomes" id="UP000198282"/>
    </source>
</evidence>
<feature type="region of interest" description="Disordered" evidence="1">
    <location>
        <begin position="39"/>
        <end position="115"/>
    </location>
</feature>
<evidence type="ECO:0000256" key="2">
    <source>
        <dbReference type="SAM" id="SignalP"/>
    </source>
</evidence>
<dbReference type="InterPro" id="IPR000421">
    <property type="entry name" value="FA58C"/>
</dbReference>
<dbReference type="Gene3D" id="2.60.120.260">
    <property type="entry name" value="Galactose-binding domain-like"/>
    <property type="match status" value="1"/>
</dbReference>
<dbReference type="SUPFAM" id="SSF49785">
    <property type="entry name" value="Galactose-binding domain-like"/>
    <property type="match status" value="1"/>
</dbReference>
<feature type="chain" id="PRO_5038851597" evidence="2">
    <location>
        <begin position="20"/>
        <end position="401"/>
    </location>
</feature>
<sequence length="401" mass="40771">MRRPRITAALAVAAAAVLAADAAVAPGLPAPGSVAAATLGSGASGSGTSGSGASESRASGSGASRSGTSGSGASELRASGTGTFGSGTSGTGTPGSGTSGSGEPGPETSGPWASGRGLAVQSSKLVIGAPAQDPGIRVRRGISKGTGRLTPISRAGRLIAPLGVDAACPAKLEIGMRSDAREPLYADMFVEIDRPLVASRPMLSSYLPPGYELGAKLLVGVPPVTPVGEYSLRLRAGKEELTVPVSVVDVGELDNGGNLALYRPVTASSQHTGANYPLCSVVDGDRDSSGWAGGNGWNDATSRVWPDTLDIALGGPRQVSRVDLYTLDTERYPAAWLGLRDWDVQVREDGRWRTVAQVRGNTAGTVRSDFAPVTADAVRISTLASNGPDNYSRIIEVEAYS</sequence>
<dbReference type="EMBL" id="FZOD01000046">
    <property type="protein sequence ID" value="SNT46449.1"/>
    <property type="molecule type" value="Genomic_DNA"/>
</dbReference>
<dbReference type="OrthoDB" id="3815242at2"/>
<keyword evidence="5" id="KW-1185">Reference proteome</keyword>
<accession>A0A239MX65</accession>
<evidence type="ECO:0000256" key="1">
    <source>
        <dbReference type="SAM" id="MobiDB-lite"/>
    </source>
</evidence>
<dbReference type="PROSITE" id="PS50022">
    <property type="entry name" value="FA58C_3"/>
    <property type="match status" value="1"/>
</dbReference>
<feature type="domain" description="F5/8 type C" evidence="3">
    <location>
        <begin position="245"/>
        <end position="401"/>
    </location>
</feature>
<feature type="compositionally biased region" description="Gly residues" evidence="1">
    <location>
        <begin position="82"/>
        <end position="103"/>
    </location>
</feature>
<keyword evidence="2" id="KW-0732">Signal</keyword>
<proteinExistence type="predicted"/>
<dbReference type="AlphaFoldDB" id="A0A239MX65"/>
<organism evidence="4 5">
    <name type="scientific">Streptosporangium subroseum</name>
    <dbReference type="NCBI Taxonomy" id="106412"/>
    <lineage>
        <taxon>Bacteria</taxon>
        <taxon>Bacillati</taxon>
        <taxon>Actinomycetota</taxon>
        <taxon>Actinomycetes</taxon>
        <taxon>Streptosporangiales</taxon>
        <taxon>Streptosporangiaceae</taxon>
        <taxon>Streptosporangium</taxon>
    </lineage>
</organism>
<dbReference type="Pfam" id="PF00754">
    <property type="entry name" value="F5_F8_type_C"/>
    <property type="match status" value="1"/>
</dbReference>
<feature type="signal peptide" evidence="2">
    <location>
        <begin position="1"/>
        <end position="19"/>
    </location>
</feature>
<dbReference type="RefSeq" id="WP_143653433.1">
    <property type="nucleotide sequence ID" value="NZ_FZOD01000046.1"/>
</dbReference>
<dbReference type="Proteomes" id="UP000198282">
    <property type="component" value="Unassembled WGS sequence"/>
</dbReference>